<evidence type="ECO:0000259" key="1">
    <source>
        <dbReference type="Pfam" id="PF02602"/>
    </source>
</evidence>
<dbReference type="CDD" id="cd06578">
    <property type="entry name" value="HemD"/>
    <property type="match status" value="1"/>
</dbReference>
<evidence type="ECO:0000313" key="2">
    <source>
        <dbReference type="EMBL" id="MCU9848041.1"/>
    </source>
</evidence>
<organism evidence="2 3">
    <name type="scientific">Albidovulum salinarum</name>
    <dbReference type="NCBI Taxonomy" id="2984153"/>
    <lineage>
        <taxon>Bacteria</taxon>
        <taxon>Pseudomonadati</taxon>
        <taxon>Pseudomonadota</taxon>
        <taxon>Alphaproteobacteria</taxon>
        <taxon>Rhodobacterales</taxon>
        <taxon>Paracoccaceae</taxon>
        <taxon>Albidovulum</taxon>
    </lineage>
</organism>
<evidence type="ECO:0000313" key="3">
    <source>
        <dbReference type="Proteomes" id="UP001209535"/>
    </source>
</evidence>
<comment type="caution">
    <text evidence="2">The sequence shown here is derived from an EMBL/GenBank/DDBJ whole genome shotgun (WGS) entry which is preliminary data.</text>
</comment>
<protein>
    <submittedName>
        <fullName evidence="2">Uroporphyrinogen-III synthase</fullName>
    </submittedName>
</protein>
<sequence length="240" mass="24916">MESHRPILLLTRPEAQSRRFSDAFRDRFGADWPVIVSPLTEIRFLDPGPLPDDGRDLVFTSENAVAAFARLTPGGRGRAWCVGTRTEAAARAAGFSTRAGPGDAEGLARAIATSGEAARLLWPRPVHVARDMAKSLNSAGIDTVSVLVYDQISCPATDAATTALRETTPVLLPLFSPRSARLAAAAIAGTAAPLWVAAMSPAIAEAAAALSPQGLHTAETPDAAAMLDALDALIAAAKTG</sequence>
<accession>A0ABT2X268</accession>
<dbReference type="SUPFAM" id="SSF69618">
    <property type="entry name" value="HemD-like"/>
    <property type="match status" value="1"/>
</dbReference>
<dbReference type="RefSeq" id="WP_263335078.1">
    <property type="nucleotide sequence ID" value="NZ_JAOVQO010000007.1"/>
</dbReference>
<gene>
    <name evidence="2" type="ORF">OEZ60_08485</name>
</gene>
<dbReference type="Proteomes" id="UP001209535">
    <property type="component" value="Unassembled WGS sequence"/>
</dbReference>
<dbReference type="EMBL" id="JAOVQO010000007">
    <property type="protein sequence ID" value="MCU9848041.1"/>
    <property type="molecule type" value="Genomic_DNA"/>
</dbReference>
<dbReference type="Gene3D" id="3.40.50.10090">
    <property type="match status" value="2"/>
</dbReference>
<feature type="domain" description="Tetrapyrrole biosynthesis uroporphyrinogen III synthase" evidence="1">
    <location>
        <begin position="34"/>
        <end position="227"/>
    </location>
</feature>
<proteinExistence type="predicted"/>
<dbReference type="InterPro" id="IPR003754">
    <property type="entry name" value="4pyrrol_synth_uPrphyn_synth"/>
</dbReference>
<keyword evidence="3" id="KW-1185">Reference proteome</keyword>
<reference evidence="2 3" key="1">
    <citation type="submission" date="2022-10" db="EMBL/GenBank/DDBJ databases">
        <title>Defluviimonas sp. nov., isolated from ocean surface sediments.</title>
        <authorList>
            <person name="He W."/>
            <person name="Wang L."/>
            <person name="Zhang D.-F."/>
        </authorList>
    </citation>
    <scope>NUCLEOTIDE SEQUENCE [LARGE SCALE GENOMIC DNA]</scope>
    <source>
        <strain evidence="2 3">WL0024</strain>
    </source>
</reference>
<name>A0ABT2X268_9RHOB</name>
<dbReference type="Pfam" id="PF02602">
    <property type="entry name" value="HEM4"/>
    <property type="match status" value="1"/>
</dbReference>
<dbReference type="InterPro" id="IPR036108">
    <property type="entry name" value="4pyrrol_syn_uPrphyn_synt_sf"/>
</dbReference>